<dbReference type="RefSeq" id="WP_094785925.1">
    <property type="nucleotide sequence ID" value="NZ_NDXW01000001.1"/>
</dbReference>
<evidence type="ECO:0000313" key="9">
    <source>
        <dbReference type="Proteomes" id="UP000257039"/>
    </source>
</evidence>
<evidence type="ECO:0000256" key="4">
    <source>
        <dbReference type="ARBA" id="ARBA00022729"/>
    </source>
</evidence>
<dbReference type="SUPFAM" id="SSF53850">
    <property type="entry name" value="Periplasmic binding protein-like II"/>
    <property type="match status" value="1"/>
</dbReference>
<sequence length="419" mass="46601">MTYWLKSTTVSLLMLFAQKIWATTEVEILHWWTSAGEVRAVNELKAAMASVGYQWIDSSVRGGGGETAMTVLKSRVLAANPPLAAQIKGKEIQEWARLGFLSNLSSVSQEQNWSSRLPAFVTEIMQHNGKFVAVPFNIHKVNWIWLNKDVFRKYNLPVPTSWTMLNEVATKLQAKGVTPIALSNQAWQQAIIFEIVALGIGGNEFYRKAFVENDIDTLESQKMIQVLKQFKRLSVYYDDEAQGRDWDAATEMVIEGRAAMQIMGDWTKGEFLAAGKVAGVDFACIPAPGTQDSFIYNIDSFVMFDVQNAEKQKAQIELAKIIMTPDFQKAFNLRKGSIPVRNDVPLDQFDECAQLSHQSLTAAAKNGNLLPSYTQYMATTSDTGGAIYEVITAFFKDPSMTPETAAHRLVAVVKAAMGN</sequence>
<dbReference type="GO" id="GO:0042597">
    <property type="term" value="C:periplasmic space"/>
    <property type="evidence" value="ECO:0007669"/>
    <property type="project" value="UniProtKB-SubCell"/>
</dbReference>
<protein>
    <recommendedName>
        <fullName evidence="6">Probable sugar-binding periplasmic protein</fullName>
    </recommendedName>
</protein>
<keyword evidence="3" id="KW-0813">Transport</keyword>
<dbReference type="Pfam" id="PF01547">
    <property type="entry name" value="SBP_bac_1"/>
    <property type="match status" value="1"/>
</dbReference>
<name>A0A4P9VIQ7_9GAMM</name>
<comment type="subcellular location">
    <subcellularLocation>
        <location evidence="1">Periplasm</location>
    </subcellularLocation>
</comment>
<evidence type="ECO:0000256" key="3">
    <source>
        <dbReference type="ARBA" id="ARBA00022448"/>
    </source>
</evidence>
<dbReference type="EMBL" id="NDXW01000001">
    <property type="protein sequence ID" value="RDH42416.1"/>
    <property type="molecule type" value="Genomic_DNA"/>
</dbReference>
<evidence type="ECO:0000256" key="1">
    <source>
        <dbReference type="ARBA" id="ARBA00004418"/>
    </source>
</evidence>
<keyword evidence="4 7" id="KW-0732">Signal</keyword>
<organism evidence="8 9">
    <name type="scientific">Zooshikella ganghwensis</name>
    <dbReference type="NCBI Taxonomy" id="202772"/>
    <lineage>
        <taxon>Bacteria</taxon>
        <taxon>Pseudomonadati</taxon>
        <taxon>Pseudomonadota</taxon>
        <taxon>Gammaproteobacteria</taxon>
        <taxon>Oceanospirillales</taxon>
        <taxon>Zooshikellaceae</taxon>
        <taxon>Zooshikella</taxon>
    </lineage>
</organism>
<dbReference type="Gene3D" id="3.40.190.10">
    <property type="entry name" value="Periplasmic binding protein-like II"/>
    <property type="match status" value="2"/>
</dbReference>
<dbReference type="Proteomes" id="UP000257039">
    <property type="component" value="Unassembled WGS sequence"/>
</dbReference>
<feature type="signal peptide" evidence="7">
    <location>
        <begin position="1"/>
        <end position="22"/>
    </location>
</feature>
<comment type="caution">
    <text evidence="8">The sequence shown here is derived from an EMBL/GenBank/DDBJ whole genome shotgun (WGS) entry which is preliminary data.</text>
</comment>
<evidence type="ECO:0000256" key="7">
    <source>
        <dbReference type="SAM" id="SignalP"/>
    </source>
</evidence>
<dbReference type="PANTHER" id="PTHR43649">
    <property type="entry name" value="ARABINOSE-BINDING PROTEIN-RELATED"/>
    <property type="match status" value="1"/>
</dbReference>
<gene>
    <name evidence="8" type="ORF">B9G39_02580</name>
</gene>
<evidence type="ECO:0000256" key="2">
    <source>
        <dbReference type="ARBA" id="ARBA00008520"/>
    </source>
</evidence>
<dbReference type="PANTHER" id="PTHR43649:SF28">
    <property type="entry name" value="BINDING PROTEIN COMPONENT OF ABC SUGAR TRANSPORTER-RELATED"/>
    <property type="match status" value="1"/>
</dbReference>
<evidence type="ECO:0000256" key="5">
    <source>
        <dbReference type="ARBA" id="ARBA00049629"/>
    </source>
</evidence>
<reference evidence="8 9" key="1">
    <citation type="submission" date="2017-04" db="EMBL/GenBank/DDBJ databases">
        <title>Draft genome sequence of Zooshikella ganghwensis VG4 isolated from Red Sea sediments.</title>
        <authorList>
            <person name="Rehman Z."/>
            <person name="Alam I."/>
            <person name="Kamau A."/>
            <person name="Bajic V."/>
            <person name="Leiknes T."/>
        </authorList>
    </citation>
    <scope>NUCLEOTIDE SEQUENCE [LARGE SCALE GENOMIC DNA]</scope>
    <source>
        <strain evidence="8 9">VG4</strain>
    </source>
</reference>
<comment type="function">
    <text evidence="5">Part of a binding-protein-dependent transport system for a sugar.</text>
</comment>
<keyword evidence="9" id="KW-1185">Reference proteome</keyword>
<dbReference type="InterPro" id="IPR006059">
    <property type="entry name" value="SBP"/>
</dbReference>
<evidence type="ECO:0000256" key="6">
    <source>
        <dbReference type="ARBA" id="ARBA00049753"/>
    </source>
</evidence>
<comment type="similarity">
    <text evidence="2">Belongs to the bacterial solute-binding protein 1 family.</text>
</comment>
<accession>A0A4P9VIQ7</accession>
<evidence type="ECO:0000313" key="8">
    <source>
        <dbReference type="EMBL" id="RDH42416.1"/>
    </source>
</evidence>
<feature type="chain" id="PRO_5020521958" description="Probable sugar-binding periplasmic protein" evidence="7">
    <location>
        <begin position="23"/>
        <end position="419"/>
    </location>
</feature>
<dbReference type="AlphaFoldDB" id="A0A4P9VIQ7"/>
<dbReference type="InterPro" id="IPR050490">
    <property type="entry name" value="Bact_solute-bd_prot1"/>
</dbReference>
<proteinExistence type="inferred from homology"/>